<comment type="similarity">
    <text evidence="1">Belongs to the VPS26 family.</text>
</comment>
<evidence type="ECO:0000256" key="4">
    <source>
        <dbReference type="SAM" id="MobiDB-lite"/>
    </source>
</evidence>
<protein>
    <submittedName>
        <fullName evidence="5">Vacuolar sorting-associated protein</fullName>
    </submittedName>
</protein>
<dbReference type="InParanoid" id="A0A2V0P0A2"/>
<dbReference type="GO" id="GO:0030904">
    <property type="term" value="C:retromer complex"/>
    <property type="evidence" value="ECO:0007669"/>
    <property type="project" value="UniProtKB-ARBA"/>
</dbReference>
<dbReference type="AlphaFoldDB" id="A0A2V0P0A2"/>
<keyword evidence="6" id="KW-1185">Reference proteome</keyword>
<organism evidence="5 6">
    <name type="scientific">Raphidocelis subcapitata</name>
    <dbReference type="NCBI Taxonomy" id="307507"/>
    <lineage>
        <taxon>Eukaryota</taxon>
        <taxon>Viridiplantae</taxon>
        <taxon>Chlorophyta</taxon>
        <taxon>core chlorophytes</taxon>
        <taxon>Chlorophyceae</taxon>
        <taxon>CS clade</taxon>
        <taxon>Sphaeropleales</taxon>
        <taxon>Selenastraceae</taxon>
        <taxon>Raphidocelis</taxon>
    </lineage>
</organism>
<dbReference type="InterPro" id="IPR028934">
    <property type="entry name" value="Vps26-related"/>
</dbReference>
<keyword evidence="3" id="KW-0653">Protein transport</keyword>
<dbReference type="InterPro" id="IPR014752">
    <property type="entry name" value="Arrestin-like_C"/>
</dbReference>
<dbReference type="STRING" id="307507.A0A2V0P0A2"/>
<evidence type="ECO:0000256" key="2">
    <source>
        <dbReference type="ARBA" id="ARBA00022448"/>
    </source>
</evidence>
<evidence type="ECO:0000313" key="6">
    <source>
        <dbReference type="Proteomes" id="UP000247498"/>
    </source>
</evidence>
<keyword evidence="2" id="KW-0813">Transport</keyword>
<sequence length="445" mass="46755">MKNILGLVQAAPCRIDVAFRDEAGAEYKRTAVVKGKGTETEELPLYTNHDGVFGEVRITPLTTKRVEHSGIKVQLIGQIELASERGTYHDFISLVRELTPPSDIASAASRPLPFEFRNVEMAYDSYRGLQVRCRYLLRVTVTGKGMVADTKKDFPFWVRNYDVHEEEAPPIKMEVGIEDCLHIEFEYDRAKYHLKDVVVGKIYFLLVRIKLKHMELEIRRRETTGAGTSAHNESETIAKYEIMDGAPVRGESIPIRLYLSPYDLTPTYASVHNKFSVRYFLNLVLVDEEDRRYFKQQEITLFRRAEDAAGTAPAAAVRPPSLLTSTSAAAPAAAAAAEAPAAPAAAPAAAAAAEPPAAPAAPAPAAAVPAPAAAAAAAPATPPAAAAAGASGNPLLDGGSSGGGGGGGGGGSDAAAAGDGEAAVVKAAGDDGAVLLAAASSVHEA</sequence>
<dbReference type="Pfam" id="PF03643">
    <property type="entry name" value="Vps26"/>
    <property type="match status" value="1"/>
</dbReference>
<dbReference type="OrthoDB" id="3821113at2759"/>
<dbReference type="FunCoup" id="A0A2V0P0A2">
    <property type="interactions" value="2262"/>
</dbReference>
<dbReference type="PANTHER" id="PTHR12233">
    <property type="entry name" value="VACUOLAR PROTEIN SORTING 26 RELATED"/>
    <property type="match status" value="1"/>
</dbReference>
<proteinExistence type="inferred from homology"/>
<dbReference type="Proteomes" id="UP000247498">
    <property type="component" value="Unassembled WGS sequence"/>
</dbReference>
<dbReference type="Gene3D" id="2.60.40.640">
    <property type="match status" value="2"/>
</dbReference>
<reference evidence="5 6" key="1">
    <citation type="journal article" date="2018" name="Sci. Rep.">
        <title>Raphidocelis subcapitata (=Pseudokirchneriella subcapitata) provides an insight into genome evolution and environmental adaptations in the Sphaeropleales.</title>
        <authorList>
            <person name="Suzuki S."/>
            <person name="Yamaguchi H."/>
            <person name="Nakajima N."/>
            <person name="Kawachi M."/>
        </authorList>
    </citation>
    <scope>NUCLEOTIDE SEQUENCE [LARGE SCALE GENOMIC DNA]</scope>
    <source>
        <strain evidence="5 6">NIES-35</strain>
    </source>
</reference>
<evidence type="ECO:0000256" key="3">
    <source>
        <dbReference type="ARBA" id="ARBA00022927"/>
    </source>
</evidence>
<accession>A0A2V0P0A2</accession>
<dbReference type="GO" id="GO:0006886">
    <property type="term" value="P:intracellular protein transport"/>
    <property type="evidence" value="ECO:0007669"/>
    <property type="project" value="InterPro"/>
</dbReference>
<dbReference type="EMBL" id="BDRX01000023">
    <property type="protein sequence ID" value="GBF91273.1"/>
    <property type="molecule type" value="Genomic_DNA"/>
</dbReference>
<feature type="region of interest" description="Disordered" evidence="4">
    <location>
        <begin position="397"/>
        <end position="418"/>
    </location>
</feature>
<feature type="compositionally biased region" description="Gly residues" evidence="4">
    <location>
        <begin position="399"/>
        <end position="412"/>
    </location>
</feature>
<comment type="caution">
    <text evidence="5">The sequence shown here is derived from an EMBL/GenBank/DDBJ whole genome shotgun (WGS) entry which is preliminary data.</text>
</comment>
<evidence type="ECO:0000256" key="1">
    <source>
        <dbReference type="ARBA" id="ARBA00009100"/>
    </source>
</evidence>
<gene>
    <name evidence="5" type="ORF">Rsub_03593</name>
</gene>
<dbReference type="FunFam" id="2.60.40.640:FF:000015">
    <property type="entry name" value="Vacuolar protein sorting-associated protein 26"/>
    <property type="match status" value="1"/>
</dbReference>
<name>A0A2V0P0A2_9CHLO</name>
<evidence type="ECO:0000313" key="5">
    <source>
        <dbReference type="EMBL" id="GBF91273.1"/>
    </source>
</evidence>